<reference evidence="3 4" key="1">
    <citation type="journal article" date="2018" name="Front. Microbiol.">
        <title>Genomic and genetic insights into a cosmopolitan fungus, Paecilomyces variotii (Eurotiales).</title>
        <authorList>
            <person name="Urquhart A.S."/>
            <person name="Mondo S.J."/>
            <person name="Makela M.R."/>
            <person name="Hane J.K."/>
            <person name="Wiebenga A."/>
            <person name="He G."/>
            <person name="Mihaltcheva S."/>
            <person name="Pangilinan J."/>
            <person name="Lipzen A."/>
            <person name="Barry K."/>
            <person name="de Vries R.P."/>
            <person name="Grigoriev I.V."/>
            <person name="Idnurm A."/>
        </authorList>
    </citation>
    <scope>NUCLEOTIDE SEQUENCE [LARGE SCALE GENOMIC DNA]</scope>
    <source>
        <strain evidence="3 4">CBS 101075</strain>
    </source>
</reference>
<dbReference type="AlphaFoldDB" id="A0A443I6R0"/>
<proteinExistence type="predicted"/>
<feature type="region of interest" description="Disordered" evidence="1">
    <location>
        <begin position="79"/>
        <end position="104"/>
    </location>
</feature>
<dbReference type="VEuPathDB" id="FungiDB:C8Q69DRAFT_34318"/>
<name>A0A443I6R0_BYSSP</name>
<feature type="compositionally biased region" description="Basic and acidic residues" evidence="1">
    <location>
        <begin position="151"/>
        <end position="173"/>
    </location>
</feature>
<dbReference type="PANTHER" id="PTHR13379">
    <property type="entry name" value="UNCHARACTERIZED DUF1308"/>
    <property type="match status" value="1"/>
</dbReference>
<dbReference type="PANTHER" id="PTHR13379:SF0">
    <property type="entry name" value="UPF0415 PROTEIN C7ORF25"/>
    <property type="match status" value="1"/>
</dbReference>
<dbReference type="EMBL" id="RCNU01000001">
    <property type="protein sequence ID" value="RWQ99731.1"/>
    <property type="molecule type" value="Genomic_DNA"/>
</dbReference>
<evidence type="ECO:0000313" key="4">
    <source>
        <dbReference type="Proteomes" id="UP000283841"/>
    </source>
</evidence>
<evidence type="ECO:0000313" key="3">
    <source>
        <dbReference type="EMBL" id="RWQ99731.1"/>
    </source>
</evidence>
<comment type="caution">
    <text evidence="3">The sequence shown here is derived from an EMBL/GenBank/DDBJ whole genome shotgun (WGS) entry which is preliminary data.</text>
</comment>
<feature type="compositionally biased region" description="Acidic residues" evidence="1">
    <location>
        <begin position="224"/>
        <end position="233"/>
    </location>
</feature>
<feature type="region of interest" description="Disordered" evidence="1">
    <location>
        <begin position="224"/>
        <end position="251"/>
    </location>
</feature>
<gene>
    <name evidence="3" type="ORF">C8Q69DRAFT_34318</name>
</gene>
<protein>
    <recommendedName>
        <fullName evidence="2">DUF1308 domain-containing protein</fullName>
    </recommendedName>
</protein>
<dbReference type="GeneID" id="39596826"/>
<keyword evidence="4" id="KW-1185">Reference proteome</keyword>
<organism evidence="3 4">
    <name type="scientific">Byssochlamys spectabilis</name>
    <name type="common">Paecilomyces variotii</name>
    <dbReference type="NCBI Taxonomy" id="264951"/>
    <lineage>
        <taxon>Eukaryota</taxon>
        <taxon>Fungi</taxon>
        <taxon>Dikarya</taxon>
        <taxon>Ascomycota</taxon>
        <taxon>Pezizomycotina</taxon>
        <taxon>Eurotiomycetes</taxon>
        <taxon>Eurotiomycetidae</taxon>
        <taxon>Eurotiales</taxon>
        <taxon>Thermoascaceae</taxon>
        <taxon>Paecilomyces</taxon>
    </lineage>
</organism>
<evidence type="ECO:0000256" key="1">
    <source>
        <dbReference type="SAM" id="MobiDB-lite"/>
    </source>
</evidence>
<feature type="domain" description="DUF1308" evidence="2">
    <location>
        <begin position="355"/>
        <end position="441"/>
    </location>
</feature>
<dbReference type="InterPro" id="IPR010733">
    <property type="entry name" value="DUF1308"/>
</dbReference>
<dbReference type="Proteomes" id="UP000283841">
    <property type="component" value="Unassembled WGS sequence"/>
</dbReference>
<evidence type="ECO:0000259" key="2">
    <source>
        <dbReference type="Pfam" id="PF07000"/>
    </source>
</evidence>
<sequence length="568" mass="64047">MPPSNTDNPQDDAPDSSSPSSSALSLSRSLLHQCRLLLAELDAFQSAVNEKFRRPQIIEIRQLRSSVLAELRGLEKMHEQAEKAAAADEATRAGDVSDDRSEEEKHRELKLLHALRSSNLQFYMAVWTIAKRSCSGLVAFGKRFYWDDGSRRHEQQKGHGGGDRSGVENDSKGKNKGSTGNKDKDKKKSVFVDIVAGEGEEWVKVSTISESRLLFEMAKKGWEMDEDEDEDTDGGNRTILRNYGSDQEEDSDDEIELIKLAADLTKAARSVRINYRHPRTRVVIPKIVEGRIPEIDKIFGQMRKYGTTVECGTSLPLDLMNDDLDSDRDPETVTPEQLPLGTLLPNPFKRFTKTLNVDCTLLLAFVSDLSHFREIPPLPTYHRAILRQIEMEKEQPLVPTELWPAVDGHDLICTKEAAKRMREIVDTIGTDAEKRRTEILMGGSGFENLDRNSLIRKFQELSDHPVPTQLILPIRVVDAETDIRAGWENGRLPSVAHKVEESLSDINRSVFFYGWSTGIMTISSNRTVVKQIENIVEENRNGNDELEGPLVWVCDTARSLVGKEKNRK</sequence>
<feature type="region of interest" description="Disordered" evidence="1">
    <location>
        <begin position="1"/>
        <end position="24"/>
    </location>
</feature>
<dbReference type="RefSeq" id="XP_028489376.1">
    <property type="nucleotide sequence ID" value="XM_028627549.1"/>
</dbReference>
<feature type="region of interest" description="Disordered" evidence="1">
    <location>
        <begin position="151"/>
        <end position="184"/>
    </location>
</feature>
<accession>A0A443I6R0</accession>
<dbReference type="Pfam" id="PF07000">
    <property type="entry name" value="DUF1308"/>
    <property type="match status" value="1"/>
</dbReference>
<dbReference type="STRING" id="264951.A0A443I6R0"/>